<keyword evidence="2" id="KW-0378">Hydrolase</keyword>
<evidence type="ECO:0000256" key="1">
    <source>
        <dbReference type="ARBA" id="ARBA00022729"/>
    </source>
</evidence>
<evidence type="ECO:0000313" key="5">
    <source>
        <dbReference type="Proteomes" id="UP000321805"/>
    </source>
</evidence>
<sequence>MSVSVRRALPLAVLGLGGLLLALAVAALAADRGRTPAVATAPACSPPAPGNHPIDIQDGWPGVVLHVPPGTPPPGRRPLVVVLPGAGQTGEQIARATSYSRLADERGFLVAYPTASGARPFWNVSTTGAGRPDDVGYLRAVITVLTGPAGCGDPSRVGITGVSNGGGMAALMACRAADLLSAAAPVAGGYATLPACAPSRPLPILEIHGLRDHVVPYDGTTGTHAGAVGPFVDQWRVRDACPGLARRSTPAPGVRELRWTCAAGRVIVHDRVLGADHGWPGGRSLLPFSSTVRTWRFLSAFRDDQQPRG</sequence>
<evidence type="ECO:0008006" key="6">
    <source>
        <dbReference type="Google" id="ProtNLM"/>
    </source>
</evidence>
<evidence type="ECO:0000256" key="3">
    <source>
        <dbReference type="SAM" id="SignalP"/>
    </source>
</evidence>
<dbReference type="AlphaFoldDB" id="A0A5B8UBF3"/>
<keyword evidence="5" id="KW-1185">Reference proteome</keyword>
<reference evidence="4 5" key="1">
    <citation type="journal article" date="2018" name="J. Microbiol.">
        <title>Baekduia soli gen. nov., sp. nov., a novel bacterium isolated from the soil of Baekdu Mountain and proposal of a novel family name, Baekduiaceae fam. nov.</title>
        <authorList>
            <person name="An D.S."/>
            <person name="Siddiqi M.Z."/>
            <person name="Kim K.H."/>
            <person name="Yu H.S."/>
            <person name="Im W.T."/>
        </authorList>
    </citation>
    <scope>NUCLEOTIDE SEQUENCE [LARGE SCALE GENOMIC DNA]</scope>
    <source>
        <strain evidence="4 5">BR7-21</strain>
    </source>
</reference>
<feature type="chain" id="PRO_5023081832" description="Polyhydroxybutyrate depolymerase" evidence="3">
    <location>
        <begin position="30"/>
        <end position="309"/>
    </location>
</feature>
<evidence type="ECO:0000256" key="2">
    <source>
        <dbReference type="ARBA" id="ARBA00022801"/>
    </source>
</evidence>
<dbReference type="KEGG" id="bsol:FSW04_24025"/>
<dbReference type="GO" id="GO:0016787">
    <property type="term" value="F:hydrolase activity"/>
    <property type="evidence" value="ECO:0007669"/>
    <property type="project" value="UniProtKB-KW"/>
</dbReference>
<dbReference type="InterPro" id="IPR010126">
    <property type="entry name" value="Esterase_phb"/>
</dbReference>
<accession>A0A5B8UBF3</accession>
<dbReference type="OrthoDB" id="9767239at2"/>
<name>A0A5B8UBF3_9ACTN</name>
<keyword evidence="1 3" id="KW-0732">Signal</keyword>
<dbReference type="PANTHER" id="PTHR43037:SF1">
    <property type="entry name" value="BLL1128 PROTEIN"/>
    <property type="match status" value="1"/>
</dbReference>
<organism evidence="4 5">
    <name type="scientific">Baekduia soli</name>
    <dbReference type="NCBI Taxonomy" id="496014"/>
    <lineage>
        <taxon>Bacteria</taxon>
        <taxon>Bacillati</taxon>
        <taxon>Actinomycetota</taxon>
        <taxon>Thermoleophilia</taxon>
        <taxon>Solirubrobacterales</taxon>
        <taxon>Baekduiaceae</taxon>
        <taxon>Baekduia</taxon>
    </lineage>
</organism>
<dbReference type="SUPFAM" id="SSF53474">
    <property type="entry name" value="alpha/beta-Hydrolases"/>
    <property type="match status" value="1"/>
</dbReference>
<dbReference type="InterPro" id="IPR050955">
    <property type="entry name" value="Plant_Biomass_Hydrol_Est"/>
</dbReference>
<proteinExistence type="predicted"/>
<feature type="signal peptide" evidence="3">
    <location>
        <begin position="1"/>
        <end position="29"/>
    </location>
</feature>
<dbReference type="Pfam" id="PF10503">
    <property type="entry name" value="Esterase_PHB"/>
    <property type="match status" value="1"/>
</dbReference>
<gene>
    <name evidence="4" type="ORF">FSW04_24025</name>
</gene>
<dbReference type="EMBL" id="CP042430">
    <property type="protein sequence ID" value="QEC50347.1"/>
    <property type="molecule type" value="Genomic_DNA"/>
</dbReference>
<dbReference type="Proteomes" id="UP000321805">
    <property type="component" value="Chromosome"/>
</dbReference>
<protein>
    <recommendedName>
        <fullName evidence="6">Polyhydroxybutyrate depolymerase</fullName>
    </recommendedName>
</protein>
<dbReference type="InterPro" id="IPR029058">
    <property type="entry name" value="AB_hydrolase_fold"/>
</dbReference>
<evidence type="ECO:0000313" key="4">
    <source>
        <dbReference type="EMBL" id="QEC50347.1"/>
    </source>
</evidence>
<dbReference type="GO" id="GO:0005576">
    <property type="term" value="C:extracellular region"/>
    <property type="evidence" value="ECO:0007669"/>
    <property type="project" value="InterPro"/>
</dbReference>
<dbReference type="ESTHER" id="9actn-a0a5b8ubf3">
    <property type="family name" value="Esterase_phb"/>
</dbReference>
<dbReference type="Gene3D" id="3.40.50.1820">
    <property type="entry name" value="alpha/beta hydrolase"/>
    <property type="match status" value="1"/>
</dbReference>
<dbReference type="PANTHER" id="PTHR43037">
    <property type="entry name" value="UNNAMED PRODUCT-RELATED"/>
    <property type="match status" value="1"/>
</dbReference>